<evidence type="ECO:0000259" key="2">
    <source>
        <dbReference type="Pfam" id="PF04909"/>
    </source>
</evidence>
<dbReference type="PANTHER" id="PTHR35563:SF2">
    <property type="entry name" value="BARREL METAL-DEPENDENT HYDROLASE, PUTATIVE (AFU_ORTHOLOGUE AFUA_1G16240)-RELATED"/>
    <property type="match status" value="1"/>
</dbReference>
<evidence type="ECO:0000256" key="1">
    <source>
        <dbReference type="SAM" id="MobiDB-lite"/>
    </source>
</evidence>
<dbReference type="SUPFAM" id="SSF51556">
    <property type="entry name" value="Metallo-dependent hydrolases"/>
    <property type="match status" value="1"/>
</dbReference>
<dbReference type="RefSeq" id="WP_080750419.1">
    <property type="nucleotide sequence ID" value="NZ_AWOR01000012.1"/>
</dbReference>
<organism evidence="3 4">
    <name type="scientific">Comamonas testosteroni</name>
    <name type="common">Pseudomonas testosteroni</name>
    <dbReference type="NCBI Taxonomy" id="285"/>
    <lineage>
        <taxon>Bacteria</taxon>
        <taxon>Pseudomonadati</taxon>
        <taxon>Pseudomonadota</taxon>
        <taxon>Betaproteobacteria</taxon>
        <taxon>Burkholderiales</taxon>
        <taxon>Comamonadaceae</taxon>
        <taxon>Comamonas</taxon>
    </lineage>
</organism>
<dbReference type="Proteomes" id="UP000029553">
    <property type="component" value="Unassembled WGS sequence"/>
</dbReference>
<dbReference type="GO" id="GO:0016787">
    <property type="term" value="F:hydrolase activity"/>
    <property type="evidence" value="ECO:0007669"/>
    <property type="project" value="UniProtKB-KW"/>
</dbReference>
<protein>
    <submittedName>
        <fullName evidence="3">Amidohydrolase</fullName>
    </submittedName>
</protein>
<dbReference type="InterPro" id="IPR052358">
    <property type="entry name" value="Aro_Compnd_Degr_Hydrolases"/>
</dbReference>
<evidence type="ECO:0000313" key="4">
    <source>
        <dbReference type="Proteomes" id="UP000029553"/>
    </source>
</evidence>
<reference evidence="3 4" key="1">
    <citation type="submission" date="2013-09" db="EMBL/GenBank/DDBJ databases">
        <title>High correlation between genotypes and phenotypes of environmental bacteria Comamonas testosteroni strains.</title>
        <authorList>
            <person name="Liu L."/>
            <person name="Zhu W."/>
            <person name="Xia X."/>
            <person name="Xu B."/>
            <person name="Luo M."/>
            <person name="Wang G."/>
        </authorList>
    </citation>
    <scope>NUCLEOTIDE SEQUENCE [LARGE SCALE GENOMIC DNA]</scope>
    <source>
        <strain evidence="3 4">JL40</strain>
    </source>
</reference>
<proteinExistence type="predicted"/>
<feature type="domain" description="Amidohydrolase-related" evidence="2">
    <location>
        <begin position="19"/>
        <end position="289"/>
    </location>
</feature>
<feature type="region of interest" description="Disordered" evidence="1">
    <location>
        <begin position="1"/>
        <end position="22"/>
    </location>
</feature>
<sequence>MDVVGRSSRTGAEPPAFRCDTHTHVFGPQQQYSMDPMRHYTPHQASVQTLRQHLQAIGMQRVVLVQPSVYGFDNQCLLDALAELGDSARGVAVAPREVSEAQLKVWHAAGVRAIRVNLQSSGNEDVASACNELSYWSERVCHLGWSIQLYMAYPVLQAVSTHLSRLPGSFVLDHFAMVPFSATASQDDGLLLRLAESGRIFVKLSAPYRLADAQWARAWARYLVSHAPQGVLWGSDWPHTARDAGVPALEPSQFRTVPTQTIQQDIGRWLMDGDEQQQVLVKNPARLFGWASG</sequence>
<dbReference type="PANTHER" id="PTHR35563">
    <property type="entry name" value="BARREL METAL-DEPENDENT HYDROLASE, PUTATIVE (AFU_ORTHOLOGUE AFUA_1G16240)-RELATED"/>
    <property type="match status" value="1"/>
</dbReference>
<dbReference type="AlphaFoldDB" id="A0A096H235"/>
<dbReference type="InterPro" id="IPR006680">
    <property type="entry name" value="Amidohydro-rel"/>
</dbReference>
<gene>
    <name evidence="3" type="ORF">P353_04320</name>
</gene>
<evidence type="ECO:0000313" key="3">
    <source>
        <dbReference type="EMBL" id="KGH31475.1"/>
    </source>
</evidence>
<dbReference type="Gene3D" id="3.20.20.140">
    <property type="entry name" value="Metal-dependent hydrolases"/>
    <property type="match status" value="1"/>
</dbReference>
<dbReference type="InterPro" id="IPR032466">
    <property type="entry name" value="Metal_Hydrolase"/>
</dbReference>
<dbReference type="EMBL" id="AWOR01000012">
    <property type="protein sequence ID" value="KGH31475.1"/>
    <property type="molecule type" value="Genomic_DNA"/>
</dbReference>
<dbReference type="Pfam" id="PF04909">
    <property type="entry name" value="Amidohydro_2"/>
    <property type="match status" value="1"/>
</dbReference>
<keyword evidence="3" id="KW-0378">Hydrolase</keyword>
<accession>A0A096H235</accession>
<comment type="caution">
    <text evidence="3">The sequence shown here is derived from an EMBL/GenBank/DDBJ whole genome shotgun (WGS) entry which is preliminary data.</text>
</comment>
<name>A0A096H235_COMTE</name>